<feature type="region of interest" description="Disordered" evidence="1">
    <location>
        <begin position="56"/>
        <end position="120"/>
    </location>
</feature>
<gene>
    <name evidence="2" type="ORF">AMS68_002441</name>
</gene>
<protein>
    <submittedName>
        <fullName evidence="2">Uncharacterized protein</fullName>
    </submittedName>
</protein>
<dbReference type="AlphaFoldDB" id="A0A6H0XQB3"/>
<organism evidence="2 3">
    <name type="scientific">Peltaster fructicola</name>
    <dbReference type="NCBI Taxonomy" id="286661"/>
    <lineage>
        <taxon>Eukaryota</taxon>
        <taxon>Fungi</taxon>
        <taxon>Dikarya</taxon>
        <taxon>Ascomycota</taxon>
        <taxon>Pezizomycotina</taxon>
        <taxon>Dothideomycetes</taxon>
        <taxon>Dothideomycetes incertae sedis</taxon>
        <taxon>Peltaster</taxon>
    </lineage>
</organism>
<reference evidence="2 3" key="1">
    <citation type="journal article" date="2016" name="Sci. Rep.">
        <title>Peltaster fructicola genome reveals evolution from an invasive phytopathogen to an ectophytic parasite.</title>
        <authorList>
            <person name="Xu C."/>
            <person name="Chen H."/>
            <person name="Gleason M.L."/>
            <person name="Xu J.R."/>
            <person name="Liu H."/>
            <person name="Zhang R."/>
            <person name="Sun G."/>
        </authorList>
    </citation>
    <scope>NUCLEOTIDE SEQUENCE [LARGE SCALE GENOMIC DNA]</scope>
    <source>
        <strain evidence="2 3">LNHT1506</strain>
    </source>
</reference>
<proteinExistence type="predicted"/>
<evidence type="ECO:0000313" key="2">
    <source>
        <dbReference type="EMBL" id="QIW96923.1"/>
    </source>
</evidence>
<feature type="compositionally biased region" description="Low complexity" evidence="1">
    <location>
        <begin position="75"/>
        <end position="85"/>
    </location>
</feature>
<evidence type="ECO:0000313" key="3">
    <source>
        <dbReference type="Proteomes" id="UP000503462"/>
    </source>
</evidence>
<dbReference type="InterPro" id="IPR034444">
    <property type="entry name" value="Nuo17.8"/>
</dbReference>
<feature type="compositionally biased region" description="Acidic residues" evidence="1">
    <location>
        <begin position="94"/>
        <end position="103"/>
    </location>
</feature>
<dbReference type="OrthoDB" id="2120038at2759"/>
<dbReference type="GO" id="GO:0005739">
    <property type="term" value="C:mitochondrion"/>
    <property type="evidence" value="ECO:0007669"/>
    <property type="project" value="InterPro"/>
</dbReference>
<dbReference type="Proteomes" id="UP000503462">
    <property type="component" value="Chromosome 2"/>
</dbReference>
<dbReference type="PANTHER" id="PTHR42100">
    <property type="entry name" value="OXIDOREDUCTASE 178 KDA SUBUNIT, PUTATIVE (AFU_ORTHOLOGUE AFUA_8G04320)-RELATED"/>
    <property type="match status" value="1"/>
</dbReference>
<evidence type="ECO:0000256" key="1">
    <source>
        <dbReference type="SAM" id="MobiDB-lite"/>
    </source>
</evidence>
<name>A0A6H0XQB3_9PEZI</name>
<accession>A0A6H0XQB3</accession>
<feature type="compositionally biased region" description="Basic and acidic residues" evidence="1">
    <location>
        <begin position="105"/>
        <end position="120"/>
    </location>
</feature>
<dbReference type="EMBL" id="CP051140">
    <property type="protein sequence ID" value="QIW96923.1"/>
    <property type="molecule type" value="Genomic_DNA"/>
</dbReference>
<keyword evidence="3" id="KW-1185">Reference proteome</keyword>
<dbReference type="PANTHER" id="PTHR42100:SF1">
    <property type="entry name" value="OXIDOREDUCTASE 178 KDA SUBUNIT, PUTATIVE (AFU_ORTHOLOGUE AFUA_8G04320)-RELATED"/>
    <property type="match status" value="1"/>
</dbReference>
<sequence length="363" mass="40831">MTEQTFSFETVACLLAVLESNKITLGTKHYELMAKLDGKRSHHGFQHQFRKVKARAKELQKELSSTNGTPRPTPTKKSITSAKASASKKRKNFEEDDDAEQGSDIEQKQEQAVKKVKPETPDEEKEFFHFVVEGQALYAFLELVARGCTVQRCCTVLLRCDLPPDSVYNTKKLTDLSSHNNTEDDVTEVAAYHDGRALLTSKSTFREARQLRSWLSFIGLLCIPAAIGLYTISQPGKNGEQAYFSRVITQVYADYAKKNEERNTLHTDAIEQAAADRALFLNHSTANAKHIDLRFYDQFNNGAPHNIPAGHGHANIDAVIEKYQREAYEANERKLQQIRDNNVPCEQPLKTTMPKVTPGIADS</sequence>